<feature type="region of interest" description="Disordered" evidence="1">
    <location>
        <begin position="98"/>
        <end position="130"/>
    </location>
</feature>
<feature type="compositionally biased region" description="Acidic residues" evidence="1">
    <location>
        <begin position="400"/>
        <end position="412"/>
    </location>
</feature>
<accession>A0A2N1MVU2</accession>
<dbReference type="VEuPathDB" id="FungiDB:RhiirA1_464199"/>
<evidence type="ECO:0000256" key="1">
    <source>
        <dbReference type="SAM" id="MobiDB-lite"/>
    </source>
</evidence>
<dbReference type="VEuPathDB" id="FungiDB:RhiirFUN_006366"/>
<reference evidence="2 3" key="1">
    <citation type="submission" date="2016-04" db="EMBL/GenBank/DDBJ databases">
        <title>Genome analyses suggest a sexual origin of heterokaryosis in a supposedly ancient asexual fungus.</title>
        <authorList>
            <person name="Ropars J."/>
            <person name="Sedzielewska K."/>
            <person name="Noel J."/>
            <person name="Charron P."/>
            <person name="Farinelli L."/>
            <person name="Marton T."/>
            <person name="Kruger M."/>
            <person name="Pelin A."/>
            <person name="Brachmann A."/>
            <person name="Corradi N."/>
        </authorList>
    </citation>
    <scope>NUCLEOTIDE SEQUENCE [LARGE SCALE GENOMIC DNA]</scope>
    <source>
        <strain evidence="2 3">C2</strain>
    </source>
</reference>
<dbReference type="Proteomes" id="UP000233469">
    <property type="component" value="Unassembled WGS sequence"/>
</dbReference>
<evidence type="ECO:0000313" key="2">
    <source>
        <dbReference type="EMBL" id="PKK65710.1"/>
    </source>
</evidence>
<feature type="compositionally biased region" description="Basic and acidic residues" evidence="1">
    <location>
        <begin position="98"/>
        <end position="114"/>
    </location>
</feature>
<sequence>MSKNYIGRDVLVSYLREQKKPSYRGFLALYQDEITTSPPFLDNWSRTDKIWAGRFLKASEEHEESNYEDMKKKVDSERSGDGLKNYWEKIIEERERRERNHTIKRKTEDKENVHARTKRKISSPPEKASSSSSIQITLSSILSEEISLSTVICNTLPNLIYLELRGKSNSSTESTEQRFPDEITNWVGFEQEVRAWKPEENIKYPKPTFSKCRKVTCEKDIWTASDINIFDALTPLDQSILFLDGRALKDTIGQPDFVVVNGNMLLLVAWECKPKWVLQVPQNEDIISLYYQEKKEREGTLVYSKDTSVFDPINQIYGYMCANSLRYGVLSTYDQTWFLKRRVYKVEEENYGLLSISGFIKNTSTDPTLLRSVAYIINLSSNDRYAPFLNKPIMITNDTNEGDEVDDESSDDTDFKYKGNLPPREQNVLTRIDEVKNYSTENFVIIRGINNSPMKRNVREMSPKNIESWT</sequence>
<dbReference type="AlphaFoldDB" id="A0A2N1MVU2"/>
<proteinExistence type="predicted"/>
<gene>
    <name evidence="2" type="ORF">RhiirC2_785752</name>
</gene>
<name>A0A2N1MVU2_9GLOM</name>
<organism evidence="2 3">
    <name type="scientific">Rhizophagus irregularis</name>
    <dbReference type="NCBI Taxonomy" id="588596"/>
    <lineage>
        <taxon>Eukaryota</taxon>
        <taxon>Fungi</taxon>
        <taxon>Fungi incertae sedis</taxon>
        <taxon>Mucoromycota</taxon>
        <taxon>Glomeromycotina</taxon>
        <taxon>Glomeromycetes</taxon>
        <taxon>Glomerales</taxon>
        <taxon>Glomeraceae</taxon>
        <taxon>Rhizophagus</taxon>
    </lineage>
</organism>
<dbReference type="EMBL" id="LLXL01001210">
    <property type="protein sequence ID" value="PKK65710.1"/>
    <property type="molecule type" value="Genomic_DNA"/>
</dbReference>
<dbReference type="VEuPathDB" id="FungiDB:FUN_004201"/>
<protein>
    <submittedName>
        <fullName evidence="2">Uncharacterized protein</fullName>
    </submittedName>
</protein>
<feature type="region of interest" description="Disordered" evidence="1">
    <location>
        <begin position="398"/>
        <end position="420"/>
    </location>
</feature>
<reference evidence="2 3" key="2">
    <citation type="submission" date="2017-10" db="EMBL/GenBank/DDBJ databases">
        <title>Extensive intraspecific genome diversity in a model arbuscular mycorrhizal fungus.</title>
        <authorList>
            <person name="Chen E.C.H."/>
            <person name="Morin E."/>
            <person name="Baudet D."/>
            <person name="Noel J."/>
            <person name="Ndikumana S."/>
            <person name="Charron P."/>
            <person name="St-Onge C."/>
            <person name="Giorgi J."/>
            <person name="Grigoriev I.V."/>
            <person name="Roux C."/>
            <person name="Martin F.M."/>
            <person name="Corradi N."/>
        </authorList>
    </citation>
    <scope>NUCLEOTIDE SEQUENCE [LARGE SCALE GENOMIC DNA]</scope>
    <source>
        <strain evidence="2 3">C2</strain>
    </source>
</reference>
<evidence type="ECO:0000313" key="3">
    <source>
        <dbReference type="Proteomes" id="UP000233469"/>
    </source>
</evidence>
<comment type="caution">
    <text evidence="2">The sequence shown here is derived from an EMBL/GenBank/DDBJ whole genome shotgun (WGS) entry which is preliminary data.</text>
</comment>